<dbReference type="InterPro" id="IPR027051">
    <property type="entry name" value="XdhC_Rossmann_dom"/>
</dbReference>
<dbReference type="InterPro" id="IPR003777">
    <property type="entry name" value="XdhC_CoxI"/>
</dbReference>
<sequence>MLELAEALLARVTAGQRVAVATVTRIDGSAPRSLGTAMAVDEAGSVIGSISGGCVEGAVYEACQEVLLTGVPRLEEFGYTDDDAFAVGLACGGHIEVLVQVLDSASPAPLLAELAAAAEGQPAGLAVDVGGGSPGGIQPGGVEPGGVEPGGVEPGGVEPGGVEPRGSVLGAVLAGGVEPSQGGHLSPTTTRRLLAELASRISAGRTGRVTVDCEEGPLDVLFTVRATPPRMIIFGAVDFSSALSAAAALLGYRVTICDARPVFATAARFPAASEVVVEWPSDYLARTEIDARTVVCVLTHDDKFDVPLLEVALRLPIAYVGAMGSRKTHERRLAALRQSLSAAELAALHSPIGLDLGASSPEETAVSILAEVLAAKNGASGRRLAQTEGPIHRSSEADQAIHAAHGI</sequence>
<organism evidence="4 5">
    <name type="scientific">Subtercola frigoramans</name>
    <dbReference type="NCBI Taxonomy" id="120298"/>
    <lineage>
        <taxon>Bacteria</taxon>
        <taxon>Bacillati</taxon>
        <taxon>Actinomycetota</taxon>
        <taxon>Actinomycetes</taxon>
        <taxon>Micrococcales</taxon>
        <taxon>Microbacteriaceae</taxon>
        <taxon>Subtercola</taxon>
    </lineage>
</organism>
<evidence type="ECO:0000313" key="4">
    <source>
        <dbReference type="EMBL" id="MBM7472913.1"/>
    </source>
</evidence>
<keyword evidence="5" id="KW-1185">Reference proteome</keyword>
<comment type="caution">
    <text evidence="4">The sequence shown here is derived from an EMBL/GenBank/DDBJ whole genome shotgun (WGS) entry which is preliminary data.</text>
</comment>
<dbReference type="Pfam" id="PF02625">
    <property type="entry name" value="XdhC_CoxI"/>
    <property type="match status" value="1"/>
</dbReference>
<evidence type="ECO:0000259" key="2">
    <source>
        <dbReference type="Pfam" id="PF02625"/>
    </source>
</evidence>
<evidence type="ECO:0000256" key="1">
    <source>
        <dbReference type="SAM" id="MobiDB-lite"/>
    </source>
</evidence>
<reference evidence="4 5" key="1">
    <citation type="submission" date="2021-01" db="EMBL/GenBank/DDBJ databases">
        <title>Sequencing the genomes of 1000 actinobacteria strains.</title>
        <authorList>
            <person name="Klenk H.-P."/>
        </authorList>
    </citation>
    <scope>NUCLEOTIDE SEQUENCE [LARGE SCALE GENOMIC DNA]</scope>
    <source>
        <strain evidence="4 5">DSM 13057</strain>
    </source>
</reference>
<dbReference type="Proteomes" id="UP000776164">
    <property type="component" value="Unassembled WGS sequence"/>
</dbReference>
<evidence type="ECO:0000259" key="3">
    <source>
        <dbReference type="Pfam" id="PF13478"/>
    </source>
</evidence>
<feature type="compositionally biased region" description="Gly residues" evidence="1">
    <location>
        <begin position="135"/>
        <end position="159"/>
    </location>
</feature>
<feature type="domain" description="XdhC Rossmann" evidence="3">
    <location>
        <begin position="231"/>
        <end position="372"/>
    </location>
</feature>
<feature type="domain" description="XdhC- CoxI" evidence="2">
    <location>
        <begin position="13"/>
        <end position="78"/>
    </location>
</feature>
<name>A0ABS2L735_9MICO</name>
<dbReference type="EMBL" id="JAFBBU010000001">
    <property type="protein sequence ID" value="MBM7472913.1"/>
    <property type="molecule type" value="Genomic_DNA"/>
</dbReference>
<dbReference type="Gene3D" id="3.40.50.720">
    <property type="entry name" value="NAD(P)-binding Rossmann-like Domain"/>
    <property type="match status" value="1"/>
</dbReference>
<proteinExistence type="predicted"/>
<protein>
    <submittedName>
        <fullName evidence="4">Xanthine dehydrogenase accessory factor</fullName>
    </submittedName>
</protein>
<evidence type="ECO:0000313" key="5">
    <source>
        <dbReference type="Proteomes" id="UP000776164"/>
    </source>
</evidence>
<dbReference type="PANTHER" id="PTHR30388">
    <property type="entry name" value="ALDEHYDE OXIDOREDUCTASE MOLYBDENUM COFACTOR ASSEMBLY PROTEIN"/>
    <property type="match status" value="1"/>
</dbReference>
<gene>
    <name evidence="4" type="ORF">JOE66_002547</name>
</gene>
<dbReference type="RefSeq" id="WP_205109988.1">
    <property type="nucleotide sequence ID" value="NZ_BAAAHT010000015.1"/>
</dbReference>
<accession>A0ABS2L735</accession>
<dbReference type="InterPro" id="IPR052698">
    <property type="entry name" value="MoCofactor_Util/Proc"/>
</dbReference>
<feature type="region of interest" description="Disordered" evidence="1">
    <location>
        <begin position="135"/>
        <end position="161"/>
    </location>
</feature>
<dbReference type="Pfam" id="PF13478">
    <property type="entry name" value="XdhC_C"/>
    <property type="match status" value="1"/>
</dbReference>
<dbReference type="PANTHER" id="PTHR30388:SF4">
    <property type="entry name" value="MOLYBDENUM COFACTOR INSERTION CHAPERONE PAOD"/>
    <property type="match status" value="1"/>
</dbReference>